<dbReference type="STRING" id="670482.SAMN04488542_13833"/>
<sequence>MGISRKARTSNIMKYDLYHYFEQDKGPFRNLSKLSIEQASLISNQIRTEGRSFASQRNDNYLMIRRELERQARDQFICKGGKPRNSYPHYMTLESCKWLESWYSNPGRISIDWNEFSKESISFTYGDLFPTMRYPDGKAYRKQVYNKDEIIEIIQEYGLPQEWNSNGENGPERYIEVQIWDEEIIKRYL</sequence>
<protein>
    <submittedName>
        <fullName evidence="1">Uncharacterized protein</fullName>
    </submittedName>
</protein>
<dbReference type="EMBL" id="FNBG01000038">
    <property type="protein sequence ID" value="SDG36822.1"/>
    <property type="molecule type" value="Genomic_DNA"/>
</dbReference>
<gene>
    <name evidence="1" type="ORF">SAMN04488542_13833</name>
</gene>
<keyword evidence="2" id="KW-1185">Reference proteome</keyword>
<dbReference type="AlphaFoldDB" id="A0A1G7TP05"/>
<accession>A0A1G7TP05</accession>
<dbReference type="Proteomes" id="UP000198972">
    <property type="component" value="Unassembled WGS sequence"/>
</dbReference>
<organism evidence="1 2">
    <name type="scientific">Fontibacillus panacisegetis</name>
    <dbReference type="NCBI Taxonomy" id="670482"/>
    <lineage>
        <taxon>Bacteria</taxon>
        <taxon>Bacillati</taxon>
        <taxon>Bacillota</taxon>
        <taxon>Bacilli</taxon>
        <taxon>Bacillales</taxon>
        <taxon>Paenibacillaceae</taxon>
        <taxon>Fontibacillus</taxon>
    </lineage>
</organism>
<reference evidence="1 2" key="1">
    <citation type="submission" date="2016-10" db="EMBL/GenBank/DDBJ databases">
        <authorList>
            <person name="de Groot N.N."/>
        </authorList>
    </citation>
    <scope>NUCLEOTIDE SEQUENCE [LARGE SCALE GENOMIC DNA]</scope>
    <source>
        <strain evidence="1 2">DSM 28129</strain>
    </source>
</reference>
<evidence type="ECO:0000313" key="1">
    <source>
        <dbReference type="EMBL" id="SDG36822.1"/>
    </source>
</evidence>
<proteinExistence type="predicted"/>
<evidence type="ECO:0000313" key="2">
    <source>
        <dbReference type="Proteomes" id="UP000198972"/>
    </source>
</evidence>
<name>A0A1G7TP05_9BACL</name>